<reference evidence="1 4" key="2">
    <citation type="submission" date="2019-04" db="EMBL/GenBank/DDBJ databases">
        <title>Isolation and culture of sulfate reducing bacteria from the cold seep of the South China Sea.</title>
        <authorList>
            <person name="Sun C."/>
            <person name="Liu R."/>
        </authorList>
    </citation>
    <scope>NUCLEOTIDE SEQUENCE [LARGE SCALE GENOMIC DNA]</scope>
    <source>
        <strain evidence="1 4">CS1</strain>
    </source>
</reference>
<gene>
    <name evidence="2" type="ORF">DQK91_04265</name>
    <name evidence="1" type="ORF">E8L03_14175</name>
</gene>
<evidence type="ECO:0000313" key="4">
    <source>
        <dbReference type="Proteomes" id="UP000503251"/>
    </source>
</evidence>
<dbReference type="Proteomes" id="UP000503251">
    <property type="component" value="Chromosome"/>
</dbReference>
<dbReference type="Proteomes" id="UP000434052">
    <property type="component" value="Unassembled WGS sequence"/>
</dbReference>
<sequence>MAKKVKSVRVPAELEELDLTRLVHECEGYLRDLESASLLKAQGDDAASKALLDARRDDLGRKVARIVLQARARYGLLKHLDKDEVEGSTKE</sequence>
<dbReference type="AlphaFoldDB" id="A0A6P1ZNH6"/>
<dbReference type="EMBL" id="QMIF01000002">
    <property type="protein sequence ID" value="TVM35877.1"/>
    <property type="molecule type" value="Genomic_DNA"/>
</dbReference>
<protein>
    <submittedName>
        <fullName evidence="2">Uncharacterized protein</fullName>
    </submittedName>
</protein>
<accession>A0A6P1ZNH6</accession>
<proteinExistence type="predicted"/>
<evidence type="ECO:0000313" key="2">
    <source>
        <dbReference type="EMBL" id="TVM35877.1"/>
    </source>
</evidence>
<dbReference type="RefSeq" id="WP_144234212.1">
    <property type="nucleotide sequence ID" value="NZ_CP039543.1"/>
</dbReference>
<name>A0A6P1ZNH6_9BACT</name>
<reference evidence="2 3" key="1">
    <citation type="submission" date="2018-06" db="EMBL/GenBank/DDBJ databases">
        <title>Complete genome of Desulfovibrio marinus P48SEP.</title>
        <authorList>
            <person name="Crispim J.S."/>
            <person name="Vidigal P.M.P."/>
            <person name="Silva L.C.F."/>
            <person name="Araujo L.C."/>
            <person name="Laguardia C.N."/>
            <person name="Dias R.S."/>
            <person name="Sousa M.P."/>
            <person name="Paula S.O."/>
            <person name="Silva C."/>
        </authorList>
    </citation>
    <scope>NUCLEOTIDE SEQUENCE [LARGE SCALE GENOMIC DNA]</scope>
    <source>
        <strain evidence="2 3">P48SEP</strain>
    </source>
</reference>
<evidence type="ECO:0000313" key="1">
    <source>
        <dbReference type="EMBL" id="QJT10005.1"/>
    </source>
</evidence>
<evidence type="ECO:0000313" key="3">
    <source>
        <dbReference type="Proteomes" id="UP000434052"/>
    </source>
</evidence>
<dbReference type="EMBL" id="CP039543">
    <property type="protein sequence ID" value="QJT10005.1"/>
    <property type="molecule type" value="Genomic_DNA"/>
</dbReference>
<dbReference type="OrthoDB" id="5458817at2"/>
<keyword evidence="4" id="KW-1185">Reference proteome</keyword>
<organism evidence="2 3">
    <name type="scientific">Oceanidesulfovibrio marinus</name>
    <dbReference type="NCBI Taxonomy" id="370038"/>
    <lineage>
        <taxon>Bacteria</taxon>
        <taxon>Pseudomonadati</taxon>
        <taxon>Thermodesulfobacteriota</taxon>
        <taxon>Desulfovibrionia</taxon>
        <taxon>Desulfovibrionales</taxon>
        <taxon>Desulfovibrionaceae</taxon>
        <taxon>Oceanidesulfovibrio</taxon>
    </lineage>
</organism>